<name>A0A1G9XCY5_9BACL</name>
<keyword evidence="3" id="KW-1185">Reference proteome</keyword>
<feature type="compositionally biased region" description="Gly residues" evidence="1">
    <location>
        <begin position="196"/>
        <end position="224"/>
    </location>
</feature>
<dbReference type="STRING" id="459525.SAMN04488137_2706"/>
<evidence type="ECO:0000256" key="1">
    <source>
        <dbReference type="SAM" id="MobiDB-lite"/>
    </source>
</evidence>
<proteinExistence type="predicted"/>
<gene>
    <name evidence="2" type="ORF">SAMN04488137_2706</name>
</gene>
<sequence>MSDFHINSMVGKRINVNKGGPEAKAGQLLHSGYNYMVVGTDEGVVYYAARHLKSVGEDLQSDNNGEKSGTGEFYDYLTPSCFSAIMDNMIGQNVKVNRGGPESRQGVLLLSTYDYIALATEKEGVVYYKTDHVKSVSVIQEQKENEANTDESESGSRTGRGSGRGTGRGTGRNESPVKGRGTGKGTRRGSSRGSSRGTGKGTGHGTGKGTGRGTGKGTGRGTGGCTTERMTGRTTGHGPAAAAMDVTYYREYGFNSLFDRLAMRKVKINRGGPDAIEGVLTECANGYVVVLADNVIHRILTKHVKSISAL</sequence>
<reference evidence="3" key="1">
    <citation type="submission" date="2016-10" db="EMBL/GenBank/DDBJ databases">
        <authorList>
            <person name="Varghese N."/>
            <person name="Submissions S."/>
        </authorList>
    </citation>
    <scope>NUCLEOTIDE SEQUENCE [LARGE SCALE GENOMIC DNA]</scope>
    <source>
        <strain evidence="3">CGMCC 1.6854</strain>
    </source>
</reference>
<accession>A0A1G9XCY5</accession>
<protein>
    <recommendedName>
        <fullName evidence="4">Spore coat protein B</fullName>
    </recommendedName>
</protein>
<dbReference type="Proteomes" id="UP000199544">
    <property type="component" value="Unassembled WGS sequence"/>
</dbReference>
<feature type="compositionally biased region" description="Gly residues" evidence="1">
    <location>
        <begin position="158"/>
        <end position="170"/>
    </location>
</feature>
<evidence type="ECO:0008006" key="4">
    <source>
        <dbReference type="Google" id="ProtNLM"/>
    </source>
</evidence>
<dbReference type="EMBL" id="FNHW01000001">
    <property type="protein sequence ID" value="SDM94391.1"/>
    <property type="molecule type" value="Genomic_DNA"/>
</dbReference>
<feature type="region of interest" description="Disordered" evidence="1">
    <location>
        <begin position="139"/>
        <end position="239"/>
    </location>
</feature>
<evidence type="ECO:0000313" key="2">
    <source>
        <dbReference type="EMBL" id="SDM94391.1"/>
    </source>
</evidence>
<feature type="compositionally biased region" description="Low complexity" evidence="1">
    <location>
        <begin position="225"/>
        <end position="238"/>
    </location>
</feature>
<dbReference type="RefSeq" id="WP_170834331.1">
    <property type="nucleotide sequence ID" value="NZ_FNHW01000001.1"/>
</dbReference>
<organism evidence="2 3">
    <name type="scientific">Fictibacillus solisalsi</name>
    <dbReference type="NCBI Taxonomy" id="459525"/>
    <lineage>
        <taxon>Bacteria</taxon>
        <taxon>Bacillati</taxon>
        <taxon>Bacillota</taxon>
        <taxon>Bacilli</taxon>
        <taxon>Bacillales</taxon>
        <taxon>Fictibacillaceae</taxon>
        <taxon>Fictibacillus</taxon>
    </lineage>
</organism>
<evidence type="ECO:0000313" key="3">
    <source>
        <dbReference type="Proteomes" id="UP000199544"/>
    </source>
</evidence>
<dbReference type="AlphaFoldDB" id="A0A1G9XCY5"/>